<dbReference type="AlphaFoldDB" id="A0A7G7BGV0"/>
<sequence>MPDYLAPTEALSNLTTEALDLHRALRGSGSVHVRTLAARITEAQTLSGNALRLLLTLAQDQPRSRVKDLLLLERVAQIAKAGQDAGAELAAALARAVENQRRCAGAASGPVVLIGPSPQQFIESAADLLDCIPAHYHAIYRDGLLPPNLPTHQPS</sequence>
<dbReference type="Proteomes" id="UP000515307">
    <property type="component" value="Chromosome"/>
</dbReference>
<evidence type="ECO:0000313" key="1">
    <source>
        <dbReference type="EMBL" id="QNE74565.1"/>
    </source>
</evidence>
<keyword evidence="2" id="KW-1185">Reference proteome</keyword>
<gene>
    <name evidence="1" type="ORF">F0344_08020</name>
</gene>
<evidence type="ECO:0000313" key="2">
    <source>
        <dbReference type="Proteomes" id="UP000515307"/>
    </source>
</evidence>
<dbReference type="RefSeq" id="WP_185298120.1">
    <property type="nucleotide sequence ID" value="NZ_CP045702.1"/>
</dbReference>
<organism evidence="1 2">
    <name type="scientific">Streptomyces finlayi</name>
    <dbReference type="NCBI Taxonomy" id="67296"/>
    <lineage>
        <taxon>Bacteria</taxon>
        <taxon>Bacillati</taxon>
        <taxon>Actinomycetota</taxon>
        <taxon>Actinomycetes</taxon>
        <taxon>Kitasatosporales</taxon>
        <taxon>Streptomycetaceae</taxon>
        <taxon>Streptomyces</taxon>
    </lineage>
</organism>
<reference evidence="2" key="1">
    <citation type="submission" date="2019-10" db="EMBL/GenBank/DDBJ databases">
        <title>Antimicrobial potential of Antarctic Bacteria.</title>
        <authorList>
            <person name="Benaud N."/>
            <person name="Edwards R.J."/>
            <person name="Ferrari B.C."/>
        </authorList>
    </citation>
    <scope>NUCLEOTIDE SEQUENCE [LARGE SCALE GENOMIC DNA]</scope>
    <source>
        <strain evidence="2">NBSH44</strain>
    </source>
</reference>
<dbReference type="EMBL" id="CP045702">
    <property type="protein sequence ID" value="QNE74565.1"/>
    <property type="molecule type" value="Genomic_DNA"/>
</dbReference>
<accession>A0A7G7BGV0</accession>
<protein>
    <submittedName>
        <fullName evidence="1">Uncharacterized protein</fullName>
    </submittedName>
</protein>
<dbReference type="KEGG" id="sfiy:F0344_08020"/>
<name>A0A7G7BGV0_9ACTN</name>
<proteinExistence type="predicted"/>